<reference evidence="9 10" key="1">
    <citation type="submission" date="2023-05" db="EMBL/GenBank/DDBJ databases">
        <title>Pseudoalteromonas ardens sp. nov., Pseudoalteromonas obscura sp. nov., and Pseudoalteromonas umbrosa sp. nov., isolated from the coral Montipora capitata.</title>
        <authorList>
            <person name="Thomas E.M."/>
            <person name="Smith E.M."/>
            <person name="Papke E."/>
            <person name="Shlafstein M.D."/>
            <person name="Oline D.K."/>
            <person name="Videau P."/>
            <person name="Saw J.H."/>
            <person name="Strangman W.K."/>
            <person name="Ushijima B."/>
        </authorList>
    </citation>
    <scope>NUCLEOTIDE SEQUENCE [LARGE SCALE GENOMIC DNA]</scope>
    <source>
        <strain evidence="9 10">P94</strain>
    </source>
</reference>
<feature type="active site" evidence="7">
    <location>
        <position position="143"/>
    </location>
</feature>
<keyword evidence="2 7" id="KW-0489">Methyltransferase</keyword>
<evidence type="ECO:0000256" key="5">
    <source>
        <dbReference type="ARBA" id="ARBA00022747"/>
    </source>
</evidence>
<dbReference type="Gene3D" id="3.40.50.150">
    <property type="entry name" value="Vaccinia Virus protein VP39"/>
    <property type="match status" value="1"/>
</dbReference>
<comment type="catalytic activity">
    <reaction evidence="6">
        <text>a 2'-deoxycytidine in DNA + S-adenosyl-L-methionine = a 5-methyl-2'-deoxycytidine in DNA + S-adenosyl-L-homocysteine + H(+)</text>
        <dbReference type="Rhea" id="RHEA:13681"/>
        <dbReference type="Rhea" id="RHEA-COMP:11369"/>
        <dbReference type="Rhea" id="RHEA-COMP:11370"/>
        <dbReference type="ChEBI" id="CHEBI:15378"/>
        <dbReference type="ChEBI" id="CHEBI:57856"/>
        <dbReference type="ChEBI" id="CHEBI:59789"/>
        <dbReference type="ChEBI" id="CHEBI:85452"/>
        <dbReference type="ChEBI" id="CHEBI:85454"/>
        <dbReference type="EC" id="2.1.1.37"/>
    </reaction>
</comment>
<dbReference type="GO" id="GO:0003886">
    <property type="term" value="F:DNA (cytosine-5-)-methyltransferase activity"/>
    <property type="evidence" value="ECO:0007669"/>
    <property type="project" value="UniProtKB-EC"/>
</dbReference>
<dbReference type="Gene3D" id="3.90.120.10">
    <property type="entry name" value="DNA Methylase, subunit A, domain 2"/>
    <property type="match status" value="1"/>
</dbReference>
<dbReference type="PRINTS" id="PR00105">
    <property type="entry name" value="C5METTRFRASE"/>
</dbReference>
<comment type="caution">
    <text evidence="9">The sequence shown here is derived from an EMBL/GenBank/DDBJ whole genome shotgun (WGS) entry which is preliminary data.</text>
</comment>
<dbReference type="GO" id="GO:0032259">
    <property type="term" value="P:methylation"/>
    <property type="evidence" value="ECO:0007669"/>
    <property type="project" value="UniProtKB-KW"/>
</dbReference>
<dbReference type="EMBL" id="JASJUT010000004">
    <property type="protein sequence ID" value="MDK2595715.1"/>
    <property type="molecule type" value="Genomic_DNA"/>
</dbReference>
<comment type="similarity">
    <text evidence="7 8">Belongs to the class I-like SAM-binding methyltransferase superfamily. C5-methyltransferase family.</text>
</comment>
<proteinExistence type="inferred from homology"/>
<dbReference type="PROSITE" id="PS00095">
    <property type="entry name" value="C5_MTASE_2"/>
    <property type="match status" value="1"/>
</dbReference>
<dbReference type="RefSeq" id="WP_284137333.1">
    <property type="nucleotide sequence ID" value="NZ_JASJUT010000004.1"/>
</dbReference>
<sequence>MSHIELFAGCGGLSLGLESVGFKLILGNELSPMAAETYAYNFFNEDLSDLASKNDSSKHVIWINSKFESLSDRLRENPQNYPPLDEQGYSDLPKNNTDFEGRLIVGSIRELNKLLTQRADLGETLHNSFGREELTLVSGGPPCQSFSMAGARKKDCDKNTLPLDFVNFVSHVSPKFVLLENVTGILRAFSDDKGLKFHAWYEVAKAFAAIDYVPLCLHINAKYAGVAQSRPRFILIAIRKDIHANLLQSSELTDASLELLKSSINFCDLVTCKGVELEFGHLSYFDIERTPHLFRNTFLSPLIDNDSISVQDAIDDLRVDGSEPSNFVQELNTTFDLPSRTEVFNHELRKNGELVQRRFRLYQVLQQVNSRAVSKEVFAVLRGESESISHDTWVQLHTFEYLNFENELQVFGTHESFIDYLKLHPTKKQTQRALNAQQPAPAALSIPDDACHYHQDELRTLTVREMARIQSFPDNFVFRSKVTTGGQMRKFEVPQYTQVGNAVPPLLGRKLGQVINFLNSIE</sequence>
<dbReference type="PROSITE" id="PS51679">
    <property type="entry name" value="SAM_MT_C5"/>
    <property type="match status" value="1"/>
</dbReference>
<evidence type="ECO:0000256" key="1">
    <source>
        <dbReference type="ARBA" id="ARBA00011975"/>
    </source>
</evidence>
<name>A0ABT7EL27_9GAMM</name>
<keyword evidence="5" id="KW-0680">Restriction system</keyword>
<keyword evidence="10" id="KW-1185">Reference proteome</keyword>
<dbReference type="InterPro" id="IPR029063">
    <property type="entry name" value="SAM-dependent_MTases_sf"/>
</dbReference>
<gene>
    <name evidence="9" type="ORF">QNM18_11715</name>
</gene>
<dbReference type="EC" id="2.1.1.37" evidence="1"/>
<evidence type="ECO:0000256" key="4">
    <source>
        <dbReference type="ARBA" id="ARBA00022691"/>
    </source>
</evidence>
<dbReference type="InterPro" id="IPR050390">
    <property type="entry name" value="C5-Methyltransferase"/>
</dbReference>
<evidence type="ECO:0000313" key="9">
    <source>
        <dbReference type="EMBL" id="MDK2595715.1"/>
    </source>
</evidence>
<evidence type="ECO:0000256" key="3">
    <source>
        <dbReference type="ARBA" id="ARBA00022679"/>
    </source>
</evidence>
<organism evidence="9 10">
    <name type="scientific">Pseudoalteromonas obscura</name>
    <dbReference type="NCBI Taxonomy" id="3048491"/>
    <lineage>
        <taxon>Bacteria</taxon>
        <taxon>Pseudomonadati</taxon>
        <taxon>Pseudomonadota</taxon>
        <taxon>Gammaproteobacteria</taxon>
        <taxon>Alteromonadales</taxon>
        <taxon>Pseudoalteromonadaceae</taxon>
        <taxon>Pseudoalteromonas</taxon>
    </lineage>
</organism>
<evidence type="ECO:0000256" key="2">
    <source>
        <dbReference type="ARBA" id="ARBA00022603"/>
    </source>
</evidence>
<keyword evidence="4 7" id="KW-0949">S-adenosyl-L-methionine</keyword>
<dbReference type="PANTHER" id="PTHR10629:SF52">
    <property type="entry name" value="DNA (CYTOSINE-5)-METHYLTRANSFERASE 1"/>
    <property type="match status" value="1"/>
</dbReference>
<dbReference type="InterPro" id="IPR031303">
    <property type="entry name" value="C5_meth_CS"/>
</dbReference>
<dbReference type="Pfam" id="PF00145">
    <property type="entry name" value="DNA_methylase"/>
    <property type="match status" value="2"/>
</dbReference>
<evidence type="ECO:0000256" key="6">
    <source>
        <dbReference type="ARBA" id="ARBA00047422"/>
    </source>
</evidence>
<dbReference type="InterPro" id="IPR001525">
    <property type="entry name" value="C5_MeTfrase"/>
</dbReference>
<evidence type="ECO:0000256" key="8">
    <source>
        <dbReference type="RuleBase" id="RU000416"/>
    </source>
</evidence>
<dbReference type="SUPFAM" id="SSF53335">
    <property type="entry name" value="S-adenosyl-L-methionine-dependent methyltransferases"/>
    <property type="match status" value="1"/>
</dbReference>
<dbReference type="PANTHER" id="PTHR10629">
    <property type="entry name" value="CYTOSINE-SPECIFIC METHYLTRANSFERASE"/>
    <property type="match status" value="1"/>
</dbReference>
<evidence type="ECO:0000256" key="7">
    <source>
        <dbReference type="PROSITE-ProRule" id="PRU01016"/>
    </source>
</evidence>
<accession>A0ABT7EL27</accession>
<protein>
    <recommendedName>
        <fullName evidence="1">DNA (cytosine-5-)-methyltransferase</fullName>
        <ecNumber evidence="1">2.1.1.37</ecNumber>
    </recommendedName>
</protein>
<dbReference type="NCBIfam" id="TIGR00675">
    <property type="entry name" value="dcm"/>
    <property type="match status" value="1"/>
</dbReference>
<keyword evidence="3 7" id="KW-0808">Transferase</keyword>
<dbReference type="Proteomes" id="UP001231915">
    <property type="component" value="Unassembled WGS sequence"/>
</dbReference>
<evidence type="ECO:0000313" key="10">
    <source>
        <dbReference type="Proteomes" id="UP001231915"/>
    </source>
</evidence>